<organism evidence="2 3">
    <name type="scientific">Alkalilimnicola ehrlichii</name>
    <dbReference type="NCBI Taxonomy" id="351052"/>
    <lineage>
        <taxon>Bacteria</taxon>
        <taxon>Pseudomonadati</taxon>
        <taxon>Pseudomonadota</taxon>
        <taxon>Gammaproteobacteria</taxon>
        <taxon>Chromatiales</taxon>
        <taxon>Ectothiorhodospiraceae</taxon>
        <taxon>Alkalilimnicola</taxon>
    </lineage>
</organism>
<evidence type="ECO:0000313" key="3">
    <source>
        <dbReference type="Proteomes" id="UP000256763"/>
    </source>
</evidence>
<proteinExistence type="predicted"/>
<gene>
    <name evidence="2" type="ORF">CAL65_15270</name>
</gene>
<sequence>MAGLRSGPEREAADRVRRRGRGFRFSPRGRAGTCLHDILEHCSFTESEHAELIRETLLRHGFEAEREPVVATMLAGVRNTALDDEGRIRLRQIERHQRLDELEFYYPLAGLRAEMLRRLLDEFGFGTEWGLPERIGRLEFAVRRGYMKGFIDLIFEQEGRYYLVDYKSNWLGARLEDYARERLGIAMAEHGYHLQYLVYLVALHRYLRTRLPDYRYETHIGGVFYLFLRGLSPEHGPAYGVFADRPPQALIEALDQYLATGEWEGAFDVA</sequence>
<evidence type="ECO:0000259" key="1">
    <source>
        <dbReference type="Pfam" id="PF12705"/>
    </source>
</evidence>
<dbReference type="SUPFAM" id="SSF52980">
    <property type="entry name" value="Restriction endonuclease-like"/>
    <property type="match status" value="1"/>
</dbReference>
<dbReference type="Proteomes" id="UP000256763">
    <property type="component" value="Unassembled WGS sequence"/>
</dbReference>
<dbReference type="AlphaFoldDB" id="A0A3E0WQX2"/>
<dbReference type="OrthoDB" id="9810135at2"/>
<accession>A0A3E0WQX2</accession>
<reference evidence="3" key="1">
    <citation type="submission" date="2017-05" db="EMBL/GenBank/DDBJ databases">
        <authorList>
            <person name="Sharma S."/>
            <person name="Sidhu C."/>
            <person name="Pinnaka A.K."/>
        </authorList>
    </citation>
    <scope>NUCLEOTIDE SEQUENCE [LARGE SCALE GENOMIC DNA]</scope>
    <source>
        <strain evidence="3">AK93</strain>
    </source>
</reference>
<dbReference type="InterPro" id="IPR011604">
    <property type="entry name" value="PDDEXK-like_dom_sf"/>
</dbReference>
<keyword evidence="3" id="KW-1185">Reference proteome</keyword>
<dbReference type="Pfam" id="PF12705">
    <property type="entry name" value="PDDEXK_1"/>
    <property type="match status" value="1"/>
</dbReference>
<dbReference type="EMBL" id="NFZW01000016">
    <property type="protein sequence ID" value="RFA34397.1"/>
    <property type="molecule type" value="Genomic_DNA"/>
</dbReference>
<dbReference type="Gene3D" id="3.90.320.10">
    <property type="match status" value="1"/>
</dbReference>
<dbReference type="InterPro" id="IPR011335">
    <property type="entry name" value="Restrct_endonuc-II-like"/>
</dbReference>
<feature type="domain" description="PD-(D/E)XK endonuclease-like" evidence="1">
    <location>
        <begin position="18"/>
        <end position="260"/>
    </location>
</feature>
<dbReference type="CDD" id="cd22352">
    <property type="entry name" value="RecB_C-like"/>
    <property type="match status" value="1"/>
</dbReference>
<name>A0A3E0WQX2_9GAMM</name>
<protein>
    <recommendedName>
        <fullName evidence="1">PD-(D/E)XK endonuclease-like domain-containing protein</fullName>
    </recommendedName>
</protein>
<comment type="caution">
    <text evidence="2">The sequence shown here is derived from an EMBL/GenBank/DDBJ whole genome shotgun (WGS) entry which is preliminary data.</text>
</comment>
<dbReference type="InterPro" id="IPR038726">
    <property type="entry name" value="PDDEXK_AddAB-type"/>
</dbReference>
<evidence type="ECO:0000313" key="2">
    <source>
        <dbReference type="EMBL" id="RFA34397.1"/>
    </source>
</evidence>